<gene>
    <name evidence="7" type="ORF">PVAND_010343</name>
</gene>
<dbReference type="FunFam" id="3.30.160.60:FF:000065">
    <property type="entry name" value="B-cell CLL/lymphoma 6, member B"/>
    <property type="match status" value="1"/>
</dbReference>
<comment type="caution">
    <text evidence="7">The sequence shown here is derived from an EMBL/GenBank/DDBJ whole genome shotgun (WGS) entry which is preliminary data.</text>
</comment>
<evidence type="ECO:0000313" key="8">
    <source>
        <dbReference type="Proteomes" id="UP001107558"/>
    </source>
</evidence>
<feature type="domain" description="C2H2-type" evidence="6">
    <location>
        <begin position="85"/>
        <end position="113"/>
    </location>
</feature>
<keyword evidence="1" id="KW-0479">Metal-binding</keyword>
<name>A0A9J6CGZ6_POLVA</name>
<dbReference type="PANTHER" id="PTHR24379">
    <property type="entry name" value="KRAB AND ZINC FINGER DOMAIN-CONTAINING"/>
    <property type="match status" value="1"/>
</dbReference>
<evidence type="ECO:0000256" key="4">
    <source>
        <dbReference type="ARBA" id="ARBA00022833"/>
    </source>
</evidence>
<dbReference type="Pfam" id="PF00096">
    <property type="entry name" value="zf-C2H2"/>
    <property type="match status" value="2"/>
</dbReference>
<evidence type="ECO:0000256" key="1">
    <source>
        <dbReference type="ARBA" id="ARBA00022723"/>
    </source>
</evidence>
<dbReference type="PROSITE" id="PS50157">
    <property type="entry name" value="ZINC_FINGER_C2H2_2"/>
    <property type="match status" value="3"/>
</dbReference>
<dbReference type="SMART" id="SM00355">
    <property type="entry name" value="ZnF_C2H2"/>
    <property type="match status" value="6"/>
</dbReference>
<keyword evidence="4" id="KW-0862">Zinc</keyword>
<dbReference type="AlphaFoldDB" id="A0A9J6CGZ6"/>
<dbReference type="PANTHER" id="PTHR24379:SF121">
    <property type="entry name" value="C2H2-TYPE DOMAIN-CONTAINING PROTEIN"/>
    <property type="match status" value="1"/>
</dbReference>
<evidence type="ECO:0000256" key="3">
    <source>
        <dbReference type="ARBA" id="ARBA00022771"/>
    </source>
</evidence>
<feature type="domain" description="C2H2-type" evidence="6">
    <location>
        <begin position="24"/>
        <end position="52"/>
    </location>
</feature>
<organism evidence="7 8">
    <name type="scientific">Polypedilum vanderplanki</name>
    <name type="common">Sleeping chironomid midge</name>
    <dbReference type="NCBI Taxonomy" id="319348"/>
    <lineage>
        <taxon>Eukaryota</taxon>
        <taxon>Metazoa</taxon>
        <taxon>Ecdysozoa</taxon>
        <taxon>Arthropoda</taxon>
        <taxon>Hexapoda</taxon>
        <taxon>Insecta</taxon>
        <taxon>Pterygota</taxon>
        <taxon>Neoptera</taxon>
        <taxon>Endopterygota</taxon>
        <taxon>Diptera</taxon>
        <taxon>Nematocera</taxon>
        <taxon>Chironomoidea</taxon>
        <taxon>Chironomidae</taxon>
        <taxon>Chironominae</taxon>
        <taxon>Polypedilum</taxon>
        <taxon>Polypedilum</taxon>
    </lineage>
</organism>
<protein>
    <recommendedName>
        <fullName evidence="6">C2H2-type domain-containing protein</fullName>
    </recommendedName>
</protein>
<reference evidence="7" key="1">
    <citation type="submission" date="2021-03" db="EMBL/GenBank/DDBJ databases">
        <title>Chromosome level genome of the anhydrobiotic midge Polypedilum vanderplanki.</title>
        <authorList>
            <person name="Yoshida Y."/>
            <person name="Kikawada T."/>
            <person name="Gusev O."/>
        </authorList>
    </citation>
    <scope>NUCLEOTIDE SEQUENCE</scope>
    <source>
        <strain evidence="7">NIAS01</strain>
        <tissue evidence="7">Whole body or cell culture</tissue>
    </source>
</reference>
<dbReference type="SUPFAM" id="SSF57667">
    <property type="entry name" value="beta-beta-alpha zinc fingers"/>
    <property type="match status" value="1"/>
</dbReference>
<keyword evidence="8" id="KW-1185">Reference proteome</keyword>
<sequence>MAMLKLKKFDAAEIKKYRVVENRFVCSICIEIFTTIELLKNHYIDFHSFKEKKVDIPLPNEDYFSESSEQSIVEAAPKESYFSPKICNICEMKFKNQKTLSKHIKHVHNKLKQLICQVCNKQFTRKSTLDIHARTHLSADDSAAKVLSCNICLKFKCSDPSVMSKHKKLHDPSAVGKYKCQSCNYLAIQATGLKNHMKFKHAELFLKMKCNQCEFVSVNPDRLKQHILNHEKGLIEQKEETQKIEEISKSTLNTSMEISSDCFLPIESADSIHNHDQGGVTIIHTNNSSTVHSEDAVF</sequence>
<evidence type="ECO:0000313" key="7">
    <source>
        <dbReference type="EMBL" id="KAG5680862.1"/>
    </source>
</evidence>
<dbReference type="GO" id="GO:0008270">
    <property type="term" value="F:zinc ion binding"/>
    <property type="evidence" value="ECO:0007669"/>
    <property type="project" value="UniProtKB-KW"/>
</dbReference>
<dbReference type="Proteomes" id="UP001107558">
    <property type="component" value="Chromosome 1"/>
</dbReference>
<keyword evidence="3 5" id="KW-0863">Zinc-finger</keyword>
<evidence type="ECO:0000256" key="2">
    <source>
        <dbReference type="ARBA" id="ARBA00022737"/>
    </source>
</evidence>
<accession>A0A9J6CGZ6</accession>
<dbReference type="PROSITE" id="PS00028">
    <property type="entry name" value="ZINC_FINGER_C2H2_1"/>
    <property type="match status" value="3"/>
</dbReference>
<dbReference type="InterPro" id="IPR036236">
    <property type="entry name" value="Znf_C2H2_sf"/>
</dbReference>
<dbReference type="InterPro" id="IPR013087">
    <property type="entry name" value="Znf_C2H2_type"/>
</dbReference>
<feature type="domain" description="C2H2-type" evidence="6">
    <location>
        <begin position="114"/>
        <end position="141"/>
    </location>
</feature>
<evidence type="ECO:0000259" key="6">
    <source>
        <dbReference type="PROSITE" id="PS50157"/>
    </source>
</evidence>
<evidence type="ECO:0000256" key="5">
    <source>
        <dbReference type="PROSITE-ProRule" id="PRU00042"/>
    </source>
</evidence>
<dbReference type="EMBL" id="JADBJN010000001">
    <property type="protein sequence ID" value="KAG5680862.1"/>
    <property type="molecule type" value="Genomic_DNA"/>
</dbReference>
<proteinExistence type="predicted"/>
<dbReference type="Gene3D" id="3.30.160.60">
    <property type="entry name" value="Classic Zinc Finger"/>
    <property type="match status" value="3"/>
</dbReference>
<keyword evidence="2" id="KW-0677">Repeat</keyword>
<dbReference type="OrthoDB" id="6077919at2759"/>